<proteinExistence type="predicted"/>
<dbReference type="EMBL" id="CP066786">
    <property type="protein sequence ID" value="QQM31842.1"/>
    <property type="molecule type" value="Genomic_DNA"/>
</dbReference>
<dbReference type="SUPFAM" id="SSF53335">
    <property type="entry name" value="S-adenosyl-L-methionine-dependent methyltransferases"/>
    <property type="match status" value="1"/>
</dbReference>
<dbReference type="GO" id="GO:0003676">
    <property type="term" value="F:nucleic acid binding"/>
    <property type="evidence" value="ECO:0007669"/>
    <property type="project" value="InterPro"/>
</dbReference>
<dbReference type="GO" id="GO:0052913">
    <property type="term" value="F:16S rRNA (guanine(966)-N(2))-methyltransferase activity"/>
    <property type="evidence" value="ECO:0007669"/>
    <property type="project" value="UniProtKB-EC"/>
</dbReference>
<name>A0A7T7HMP4_9HYPH</name>
<keyword evidence="1 3" id="KW-0489">Methyltransferase</keyword>
<protein>
    <submittedName>
        <fullName evidence="3">16S rRNA (Guanine(966)-N(2))-methyltransferase RsmD</fullName>
        <ecNumber evidence="3">2.1.1.171</ecNumber>
    </submittedName>
</protein>
<gene>
    <name evidence="3" type="primary">rsmD</name>
    <name evidence="3" type="ORF">JET14_06680</name>
</gene>
<dbReference type="AlphaFoldDB" id="A0A7T7HMP4"/>
<dbReference type="InterPro" id="IPR002052">
    <property type="entry name" value="DNA_methylase_N6_adenine_CS"/>
</dbReference>
<dbReference type="Gene3D" id="3.40.50.150">
    <property type="entry name" value="Vaccinia Virus protein VP39"/>
    <property type="match status" value="1"/>
</dbReference>
<dbReference type="NCBIfam" id="TIGR00095">
    <property type="entry name" value="16S rRNA (guanine(966)-N(2))-methyltransferase RsmD"/>
    <property type="match status" value="1"/>
</dbReference>
<evidence type="ECO:0000256" key="2">
    <source>
        <dbReference type="ARBA" id="ARBA00022679"/>
    </source>
</evidence>
<dbReference type="InterPro" id="IPR004398">
    <property type="entry name" value="RNA_MeTrfase_RsmD"/>
</dbReference>
<evidence type="ECO:0000313" key="3">
    <source>
        <dbReference type="EMBL" id="QQM31842.1"/>
    </source>
</evidence>
<evidence type="ECO:0000256" key="1">
    <source>
        <dbReference type="ARBA" id="ARBA00022603"/>
    </source>
</evidence>
<reference evidence="3 4" key="1">
    <citation type="submission" date="2020-12" db="EMBL/GenBank/DDBJ databases">
        <authorList>
            <person name="Zheng R.K."/>
            <person name="Sun C.M."/>
        </authorList>
    </citation>
    <scope>NUCLEOTIDE SEQUENCE [LARGE SCALE GENOMIC DNA]</scope>
    <source>
        <strain evidence="3 4">ZRK001</strain>
    </source>
</reference>
<accession>A0A7T7HMP4</accession>
<dbReference type="Proteomes" id="UP000596083">
    <property type="component" value="Chromosome"/>
</dbReference>
<dbReference type="KEGG" id="mlut:JET14_06680"/>
<keyword evidence="2 3" id="KW-0808">Transferase</keyword>
<sequence length="253" mass="26933">MRRPEAKSVSPGRNVRPAKAVRRAVKAVRQAGVLRATSAPHVPTTASAASRRAITGHAVVQAARGRGAMRIVGGEFRGRSLATPKSSEIRPTTDRTRESLFNILAHGYPDAVEGARVLELFAGTGAVGLEAVSRGARAATFVENGVEGRGLIWANIEALGLAGRTRIMRRDATKLGSVGKLEPYDLLFADPPYGKGLGEKAIAAAGEGGWLKPDALVILEETADVSPALPSAFAPLEEREFGDTRMHFYRYQP</sequence>
<dbReference type="PANTHER" id="PTHR43542">
    <property type="entry name" value="METHYLTRANSFERASE"/>
    <property type="match status" value="1"/>
</dbReference>
<dbReference type="Pfam" id="PF03602">
    <property type="entry name" value="Cons_hypoth95"/>
    <property type="match status" value="1"/>
</dbReference>
<dbReference type="InterPro" id="IPR029063">
    <property type="entry name" value="SAM-dependent_MTases_sf"/>
</dbReference>
<dbReference type="PROSITE" id="PS00092">
    <property type="entry name" value="N6_MTASE"/>
    <property type="match status" value="1"/>
</dbReference>
<evidence type="ECO:0000313" key="4">
    <source>
        <dbReference type="Proteomes" id="UP000596083"/>
    </source>
</evidence>
<dbReference type="PANTHER" id="PTHR43542:SF1">
    <property type="entry name" value="METHYLTRANSFERASE"/>
    <property type="match status" value="1"/>
</dbReference>
<dbReference type="EC" id="2.1.1.171" evidence="3"/>
<organism evidence="3 4">
    <name type="scientific">Martelella lutilitoris</name>
    <dbReference type="NCBI Taxonomy" id="2583532"/>
    <lineage>
        <taxon>Bacteria</taxon>
        <taxon>Pseudomonadati</taxon>
        <taxon>Pseudomonadota</taxon>
        <taxon>Alphaproteobacteria</taxon>
        <taxon>Hyphomicrobiales</taxon>
        <taxon>Aurantimonadaceae</taxon>
        <taxon>Martelella</taxon>
    </lineage>
</organism>